<accession>A0AAV2J255</accession>
<evidence type="ECO:0000259" key="2">
    <source>
        <dbReference type="PROSITE" id="PS50804"/>
    </source>
</evidence>
<dbReference type="Gene3D" id="3.30.70.270">
    <property type="match status" value="1"/>
</dbReference>
<proteinExistence type="predicted"/>
<dbReference type="InterPro" id="IPR043128">
    <property type="entry name" value="Rev_trsase/Diguanyl_cyclase"/>
</dbReference>
<dbReference type="PANTHER" id="PTHR46888:SF1">
    <property type="entry name" value="RIBONUCLEASE H"/>
    <property type="match status" value="1"/>
</dbReference>
<dbReference type="AlphaFoldDB" id="A0AAV2J255"/>
<dbReference type="PROSITE" id="PS50804">
    <property type="entry name" value="SCAN_BOX"/>
    <property type="match status" value="1"/>
</dbReference>
<feature type="region of interest" description="Disordered" evidence="1">
    <location>
        <begin position="1"/>
        <end position="52"/>
    </location>
</feature>
<protein>
    <recommendedName>
        <fullName evidence="2">SCAN box domain-containing protein</fullName>
    </recommendedName>
</protein>
<name>A0AAV2J255_KNICA</name>
<dbReference type="EMBL" id="OZ035832">
    <property type="protein sequence ID" value="CAL1571589.1"/>
    <property type="molecule type" value="Genomic_DNA"/>
</dbReference>
<dbReference type="PANTHER" id="PTHR46888">
    <property type="entry name" value="ZINC KNUCKLE DOMAINCONTAINING PROTEIN-RELATED"/>
    <property type="match status" value="1"/>
</dbReference>
<dbReference type="InterPro" id="IPR038269">
    <property type="entry name" value="SCAN_sf"/>
</dbReference>
<feature type="region of interest" description="Disordered" evidence="1">
    <location>
        <begin position="259"/>
        <end position="302"/>
    </location>
</feature>
<evidence type="ECO:0000313" key="3">
    <source>
        <dbReference type="EMBL" id="CAL1571589.1"/>
    </source>
</evidence>
<feature type="compositionally biased region" description="Low complexity" evidence="1">
    <location>
        <begin position="106"/>
        <end position="116"/>
    </location>
</feature>
<dbReference type="Proteomes" id="UP001497482">
    <property type="component" value="Chromosome 10"/>
</dbReference>
<dbReference type="SUPFAM" id="SSF56672">
    <property type="entry name" value="DNA/RNA polymerases"/>
    <property type="match status" value="1"/>
</dbReference>
<dbReference type="InterPro" id="IPR041577">
    <property type="entry name" value="RT_RNaseH_2"/>
</dbReference>
<dbReference type="FunFam" id="3.30.70.270:FF:000020">
    <property type="entry name" value="Transposon Tf2-6 polyprotein-like Protein"/>
    <property type="match status" value="1"/>
</dbReference>
<keyword evidence="4" id="KW-1185">Reference proteome</keyword>
<dbReference type="Pfam" id="PF17919">
    <property type="entry name" value="RT_RNaseH_2"/>
    <property type="match status" value="1"/>
</dbReference>
<dbReference type="SUPFAM" id="SSF47353">
    <property type="entry name" value="Retrovirus capsid dimerization domain-like"/>
    <property type="match status" value="1"/>
</dbReference>
<dbReference type="Pfam" id="PF02023">
    <property type="entry name" value="SCAN"/>
    <property type="match status" value="1"/>
</dbReference>
<sequence>MASRKKSVRLPKRTGLRSQSHVQPPGGAGAAWETEDEEEKPEVKPVHFSEPGQDMVMLMREFLAGQQRREEGLLVELRRLGNAQSIPPSSPPPLSRDRPVPHLPISRSQSQASLSLSDRHTNPCWPADAVRGDSSGSGKAVEAYSAMDEERAHCYGDLKEALLAKFDISPETYCQQFFSSTQPSGESPTETYHRLRGLYCRWIRPEERTKKEVGEAIIMEQLLRVFPFEVRTWVKEREPGDGLTAAKLAVQYLNALKGGPARTGTTAQRRPAQPLLPRPPRQDSYPDRQGTTSSAPNQRGPGWYRRFVPQFATIAAPLTALTAKNQRNPVVWTEPCEKAFTTLKAHLCSSPVLKSPDFNMRFLVQVDASTVGL</sequence>
<dbReference type="Gene3D" id="1.10.4020.10">
    <property type="entry name" value="DNA breaking-rejoining enzymes"/>
    <property type="match status" value="1"/>
</dbReference>
<gene>
    <name evidence="3" type="ORF">KC01_LOCUS3692</name>
</gene>
<feature type="domain" description="SCAN box" evidence="2">
    <location>
        <begin position="175"/>
        <end position="248"/>
    </location>
</feature>
<evidence type="ECO:0000256" key="1">
    <source>
        <dbReference type="SAM" id="MobiDB-lite"/>
    </source>
</evidence>
<dbReference type="InterPro" id="IPR043502">
    <property type="entry name" value="DNA/RNA_pol_sf"/>
</dbReference>
<feature type="region of interest" description="Disordered" evidence="1">
    <location>
        <begin position="83"/>
        <end position="121"/>
    </location>
</feature>
<evidence type="ECO:0000313" key="4">
    <source>
        <dbReference type="Proteomes" id="UP001497482"/>
    </source>
</evidence>
<reference evidence="3 4" key="1">
    <citation type="submission" date="2024-04" db="EMBL/GenBank/DDBJ databases">
        <authorList>
            <person name="Waldvogel A.-M."/>
            <person name="Schoenle A."/>
        </authorList>
    </citation>
    <scope>NUCLEOTIDE SEQUENCE [LARGE SCALE GENOMIC DNA]</scope>
</reference>
<feature type="compositionally biased region" description="Basic residues" evidence="1">
    <location>
        <begin position="1"/>
        <end position="15"/>
    </location>
</feature>
<organism evidence="3 4">
    <name type="scientific">Knipowitschia caucasica</name>
    <name type="common">Caucasian dwarf goby</name>
    <name type="synonym">Pomatoschistus caucasicus</name>
    <dbReference type="NCBI Taxonomy" id="637954"/>
    <lineage>
        <taxon>Eukaryota</taxon>
        <taxon>Metazoa</taxon>
        <taxon>Chordata</taxon>
        <taxon>Craniata</taxon>
        <taxon>Vertebrata</taxon>
        <taxon>Euteleostomi</taxon>
        <taxon>Actinopterygii</taxon>
        <taxon>Neopterygii</taxon>
        <taxon>Teleostei</taxon>
        <taxon>Neoteleostei</taxon>
        <taxon>Acanthomorphata</taxon>
        <taxon>Gobiaria</taxon>
        <taxon>Gobiiformes</taxon>
        <taxon>Gobioidei</taxon>
        <taxon>Gobiidae</taxon>
        <taxon>Gobiinae</taxon>
        <taxon>Knipowitschia</taxon>
    </lineage>
</organism>
<dbReference type="InterPro" id="IPR003309">
    <property type="entry name" value="SCAN_dom"/>
</dbReference>
<dbReference type="SMART" id="SM00431">
    <property type="entry name" value="SCAN"/>
    <property type="match status" value="1"/>
</dbReference>